<dbReference type="Pfam" id="PF13288">
    <property type="entry name" value="DXPR_C"/>
    <property type="match status" value="1"/>
</dbReference>
<evidence type="ECO:0000259" key="16">
    <source>
        <dbReference type="Pfam" id="PF13288"/>
    </source>
</evidence>
<feature type="binding site" evidence="13">
    <location>
        <position position="218"/>
    </location>
    <ligand>
        <name>1-deoxy-D-xylulose 5-phosphate</name>
        <dbReference type="ChEBI" id="CHEBI:57792"/>
    </ligand>
</feature>
<dbReference type="Gene3D" id="1.10.1740.10">
    <property type="match status" value="1"/>
</dbReference>
<name>A0A316GHR6_9GAMM</name>
<organism evidence="17 18">
    <name type="scientific">Pleionea mediterranea</name>
    <dbReference type="NCBI Taxonomy" id="523701"/>
    <lineage>
        <taxon>Bacteria</taxon>
        <taxon>Pseudomonadati</taxon>
        <taxon>Pseudomonadota</taxon>
        <taxon>Gammaproteobacteria</taxon>
        <taxon>Oceanospirillales</taxon>
        <taxon>Pleioneaceae</taxon>
        <taxon>Pleionea</taxon>
    </lineage>
</organism>
<feature type="binding site" evidence="13">
    <location>
        <position position="227"/>
    </location>
    <ligand>
        <name>1-deoxy-D-xylulose 5-phosphate</name>
        <dbReference type="ChEBI" id="CHEBI:57792"/>
    </ligand>
</feature>
<evidence type="ECO:0000256" key="6">
    <source>
        <dbReference type="ARBA" id="ARBA00022857"/>
    </source>
</evidence>
<evidence type="ECO:0000256" key="7">
    <source>
        <dbReference type="ARBA" id="ARBA00023002"/>
    </source>
</evidence>
<keyword evidence="7 13" id="KW-0560">Oxidoreductase</keyword>
<evidence type="ECO:0000256" key="3">
    <source>
        <dbReference type="ARBA" id="ARBA00006825"/>
    </source>
</evidence>
<dbReference type="PANTHER" id="PTHR30525">
    <property type="entry name" value="1-DEOXY-D-XYLULOSE 5-PHOSPHATE REDUCTOISOMERASE"/>
    <property type="match status" value="1"/>
</dbReference>
<dbReference type="SUPFAM" id="SSF55347">
    <property type="entry name" value="Glyceraldehyde-3-phosphate dehydrogenase-like, C-terminal domain"/>
    <property type="match status" value="1"/>
</dbReference>
<dbReference type="SUPFAM" id="SSF69055">
    <property type="entry name" value="1-deoxy-D-xylulose-5-phosphate reductoisomerase, C-terminal domain"/>
    <property type="match status" value="1"/>
</dbReference>
<feature type="binding site" evidence="13">
    <location>
        <position position="10"/>
    </location>
    <ligand>
        <name>NADPH</name>
        <dbReference type="ChEBI" id="CHEBI:57783"/>
    </ligand>
</feature>
<dbReference type="NCBIfam" id="NF003938">
    <property type="entry name" value="PRK05447.1-1"/>
    <property type="match status" value="1"/>
</dbReference>
<feature type="binding site" evidence="13">
    <location>
        <position position="182"/>
    </location>
    <ligand>
        <name>1-deoxy-D-xylulose 5-phosphate</name>
        <dbReference type="ChEBI" id="CHEBI:57792"/>
    </ligand>
</feature>
<feature type="binding site" evidence="13">
    <location>
        <position position="125"/>
    </location>
    <ligand>
        <name>1-deoxy-D-xylulose 5-phosphate</name>
        <dbReference type="ChEBI" id="CHEBI:57792"/>
    </ligand>
</feature>
<dbReference type="InterPro" id="IPR036291">
    <property type="entry name" value="NAD(P)-bd_dom_sf"/>
</dbReference>
<dbReference type="EC" id="1.1.1.267" evidence="4 13"/>
<feature type="domain" description="1-deoxy-D-xylulose 5-phosphate reductoisomerase C-terminal" evidence="15">
    <location>
        <begin position="146"/>
        <end position="235"/>
    </location>
</feature>
<evidence type="ECO:0000256" key="4">
    <source>
        <dbReference type="ARBA" id="ARBA00012366"/>
    </source>
</evidence>
<evidence type="ECO:0000313" key="17">
    <source>
        <dbReference type="EMBL" id="PWK54317.1"/>
    </source>
</evidence>
<feature type="binding site" evidence="13">
    <location>
        <position position="152"/>
    </location>
    <ligand>
        <name>Mn(2+)</name>
        <dbReference type="ChEBI" id="CHEBI:29035"/>
    </ligand>
</feature>
<dbReference type="PANTHER" id="PTHR30525:SF0">
    <property type="entry name" value="1-DEOXY-D-XYLULOSE 5-PHOSPHATE REDUCTOISOMERASE, CHLOROPLASTIC"/>
    <property type="match status" value="1"/>
</dbReference>
<dbReference type="HAMAP" id="MF_00183">
    <property type="entry name" value="DXP_reductoisom"/>
    <property type="match status" value="1"/>
</dbReference>
<dbReference type="OrthoDB" id="9806546at2"/>
<dbReference type="GO" id="GO:0016853">
    <property type="term" value="F:isomerase activity"/>
    <property type="evidence" value="ECO:0007669"/>
    <property type="project" value="UniProtKB-KW"/>
</dbReference>
<dbReference type="GO" id="GO:0051484">
    <property type="term" value="P:isopentenyl diphosphate biosynthetic process, methylerythritol 4-phosphate pathway involved in terpenoid biosynthetic process"/>
    <property type="evidence" value="ECO:0007669"/>
    <property type="project" value="TreeGrafter"/>
</dbReference>
<dbReference type="Gene3D" id="3.40.50.720">
    <property type="entry name" value="NAD(P)-binding Rossmann-like Domain"/>
    <property type="match status" value="1"/>
</dbReference>
<feature type="binding site" evidence="13">
    <location>
        <position position="205"/>
    </location>
    <ligand>
        <name>1-deoxy-D-xylulose 5-phosphate</name>
        <dbReference type="ChEBI" id="CHEBI:57792"/>
    </ligand>
</feature>
<comment type="cofactor">
    <cofactor evidence="1">
        <name>Co(2+)</name>
        <dbReference type="ChEBI" id="CHEBI:48828"/>
    </cofactor>
</comment>
<keyword evidence="18" id="KW-1185">Reference proteome</keyword>
<dbReference type="FunFam" id="1.10.1740.10:FF:000004">
    <property type="entry name" value="1-deoxy-D-xylulose 5-phosphate reductoisomerase"/>
    <property type="match status" value="1"/>
</dbReference>
<dbReference type="InterPro" id="IPR013644">
    <property type="entry name" value="DXP_reductoisomerase_C"/>
</dbReference>
<feature type="binding site" evidence="13">
    <location>
        <position position="11"/>
    </location>
    <ligand>
        <name>NADPH</name>
        <dbReference type="ChEBI" id="CHEBI:57783"/>
    </ligand>
</feature>
<keyword evidence="17" id="KW-0413">Isomerase</keyword>
<feature type="binding site" evidence="13">
    <location>
        <position position="37"/>
    </location>
    <ligand>
        <name>NADPH</name>
        <dbReference type="ChEBI" id="CHEBI:57783"/>
    </ligand>
</feature>
<evidence type="ECO:0000256" key="2">
    <source>
        <dbReference type="ARBA" id="ARBA00005094"/>
    </source>
</evidence>
<evidence type="ECO:0000256" key="11">
    <source>
        <dbReference type="ARBA" id="ARBA00054845"/>
    </source>
</evidence>
<dbReference type="InterPro" id="IPR026877">
    <property type="entry name" value="DXPR_C"/>
</dbReference>
<comment type="caution">
    <text evidence="13">Lacks conserved residue(s) required for the propagation of feature annotation.</text>
</comment>
<keyword evidence="6 13" id="KW-0521">NADP</keyword>
<evidence type="ECO:0000256" key="8">
    <source>
        <dbReference type="ARBA" id="ARBA00023211"/>
    </source>
</evidence>
<dbReference type="NCBIfam" id="NF009114">
    <property type="entry name" value="PRK12464.1"/>
    <property type="match status" value="1"/>
</dbReference>
<evidence type="ECO:0000313" key="18">
    <source>
        <dbReference type="Proteomes" id="UP000245790"/>
    </source>
</evidence>
<feature type="binding site" evidence="13">
    <location>
        <position position="126"/>
    </location>
    <ligand>
        <name>NADPH</name>
        <dbReference type="ChEBI" id="CHEBI:57783"/>
    </ligand>
</feature>
<evidence type="ECO:0000259" key="15">
    <source>
        <dbReference type="Pfam" id="PF08436"/>
    </source>
</evidence>
<comment type="cofactor">
    <cofactor evidence="13">
        <name>Mg(2+)</name>
        <dbReference type="ChEBI" id="CHEBI:18420"/>
    </cofactor>
    <cofactor evidence="13">
        <name>Mn(2+)</name>
        <dbReference type="ChEBI" id="CHEBI:29035"/>
    </cofactor>
</comment>
<evidence type="ECO:0000256" key="9">
    <source>
        <dbReference type="ARBA" id="ARBA00023229"/>
    </source>
</evidence>
<evidence type="ECO:0000259" key="14">
    <source>
        <dbReference type="Pfam" id="PF02670"/>
    </source>
</evidence>
<dbReference type="RefSeq" id="WP_109761440.1">
    <property type="nucleotide sequence ID" value="NZ_QGGU01000001.1"/>
</dbReference>
<feature type="binding site" evidence="13">
    <location>
        <position position="152"/>
    </location>
    <ligand>
        <name>1-deoxy-D-xylulose 5-phosphate</name>
        <dbReference type="ChEBI" id="CHEBI:57792"/>
    </ligand>
</feature>
<reference evidence="17 18" key="1">
    <citation type="submission" date="2018-05" db="EMBL/GenBank/DDBJ databases">
        <title>Genomic Encyclopedia of Type Strains, Phase IV (KMG-IV): sequencing the most valuable type-strain genomes for metagenomic binning, comparative biology and taxonomic classification.</title>
        <authorList>
            <person name="Goeker M."/>
        </authorList>
    </citation>
    <scope>NUCLEOTIDE SEQUENCE [LARGE SCALE GENOMIC DNA]</scope>
    <source>
        <strain evidence="17 18">DSM 25350</strain>
    </source>
</reference>
<comment type="catalytic activity">
    <reaction evidence="10">
        <text>2-C-methyl-D-erythritol 4-phosphate + NADP(+) = 1-deoxy-D-xylulose 5-phosphate + NADPH + H(+)</text>
        <dbReference type="Rhea" id="RHEA:13717"/>
        <dbReference type="ChEBI" id="CHEBI:15378"/>
        <dbReference type="ChEBI" id="CHEBI:57783"/>
        <dbReference type="ChEBI" id="CHEBI:57792"/>
        <dbReference type="ChEBI" id="CHEBI:58262"/>
        <dbReference type="ChEBI" id="CHEBI:58349"/>
        <dbReference type="EC" id="1.1.1.267"/>
    </reaction>
    <physiologicalReaction direction="right-to-left" evidence="10">
        <dbReference type="Rhea" id="RHEA:13719"/>
    </physiologicalReaction>
</comment>
<dbReference type="GO" id="GO:0030145">
    <property type="term" value="F:manganese ion binding"/>
    <property type="evidence" value="ECO:0007669"/>
    <property type="project" value="TreeGrafter"/>
</dbReference>
<dbReference type="Pfam" id="PF02670">
    <property type="entry name" value="DXP_reductoisom"/>
    <property type="match status" value="1"/>
</dbReference>
<evidence type="ECO:0000256" key="5">
    <source>
        <dbReference type="ARBA" id="ARBA00022723"/>
    </source>
</evidence>
<dbReference type="UniPathway" id="UPA00056">
    <property type="reaction ID" value="UER00092"/>
</dbReference>
<evidence type="ECO:0000256" key="13">
    <source>
        <dbReference type="HAMAP-Rule" id="MF_00183"/>
    </source>
</evidence>
<proteinExistence type="inferred from homology"/>
<sequence>MQQVTILGATGSIGVNTLDVIARHPAKFAVFAITANRNLSLFLQQIQQTQPKYAVLATAPENSDFVKQVQQASPETELLTGSDALQMVSSHNDVDVVMAAIVGAAGLMPTMAAASSGKKVLLANKEALVIAGDLLMTQVRESGAVLLPIDSEHNAIFQCLPNQFESQPFSKTGVSKVLLTGSGGPFRTLPLDQFVTITPEQACNHPNWDMGQKISVDSATMMNKGLEVIEACHLFNIGVDQLDVVLHPQSIIHSMVSYVDGSVIAQMGQPDMRTPIAYGLAWPERIDAGVEPLDFTEVSQLDFSKPDLTRYPCLALAFAAFEAGNSMPAILNAANEVSVEAFLNRQIAFTDIAAINEAVMNKMTAKKCTTIEALLEQDNMARDIASQLCAQLG</sequence>
<dbReference type="GO" id="GO:0070402">
    <property type="term" value="F:NADPH binding"/>
    <property type="evidence" value="ECO:0007669"/>
    <property type="project" value="InterPro"/>
</dbReference>
<feature type="domain" description="DXP reductoisomerase C-terminal" evidence="16">
    <location>
        <begin position="267"/>
        <end position="383"/>
    </location>
</feature>
<protein>
    <recommendedName>
        <fullName evidence="12 13">1-deoxy-D-xylulose 5-phosphate reductoisomerase</fullName>
        <shortName evidence="13">DXP reductoisomerase</shortName>
        <ecNumber evidence="4 13">1.1.1.267</ecNumber>
    </recommendedName>
    <alternativeName>
        <fullName evidence="13">1-deoxyxylulose-5-phosphate reductoisomerase</fullName>
    </alternativeName>
    <alternativeName>
        <fullName evidence="13">2-C-methyl-D-erythritol 4-phosphate synthase</fullName>
    </alternativeName>
</protein>
<comment type="similarity">
    <text evidence="3 13">Belongs to the DXR family.</text>
</comment>
<dbReference type="Pfam" id="PF08436">
    <property type="entry name" value="DXP_redisom_C"/>
    <property type="match status" value="1"/>
</dbReference>
<feature type="binding site" evidence="13">
    <location>
        <position position="12"/>
    </location>
    <ligand>
        <name>NADPH</name>
        <dbReference type="ChEBI" id="CHEBI:57783"/>
    </ligand>
</feature>
<evidence type="ECO:0000256" key="1">
    <source>
        <dbReference type="ARBA" id="ARBA00001941"/>
    </source>
</evidence>
<dbReference type="Proteomes" id="UP000245790">
    <property type="component" value="Unassembled WGS sequence"/>
</dbReference>
<accession>A0A316GHR6</accession>
<feature type="binding site" evidence="13">
    <location>
        <position position="13"/>
    </location>
    <ligand>
        <name>NADPH</name>
        <dbReference type="ChEBI" id="CHEBI:57783"/>
    </ligand>
</feature>
<dbReference type="PIRSF" id="PIRSF006205">
    <property type="entry name" value="Dxp_reductismrs"/>
    <property type="match status" value="1"/>
</dbReference>
<feature type="binding site" evidence="13">
    <location>
        <position position="223"/>
    </location>
    <ligand>
        <name>1-deoxy-D-xylulose 5-phosphate</name>
        <dbReference type="ChEBI" id="CHEBI:57792"/>
    </ligand>
</feature>
<dbReference type="GO" id="GO:0030604">
    <property type="term" value="F:1-deoxy-D-xylulose-5-phosphate reductoisomerase activity"/>
    <property type="evidence" value="ECO:0007669"/>
    <property type="project" value="UniProtKB-UniRule"/>
</dbReference>
<dbReference type="AlphaFoldDB" id="A0A316GHR6"/>
<keyword evidence="9 13" id="KW-0414">Isoprene biosynthesis</keyword>
<keyword evidence="5 13" id="KW-0479">Metal-binding</keyword>
<feature type="domain" description="1-deoxy-D-xylulose 5-phosphate reductoisomerase N-terminal" evidence="14">
    <location>
        <begin position="4"/>
        <end position="132"/>
    </location>
</feature>
<feature type="binding site" evidence="13">
    <location>
        <position position="211"/>
    </location>
    <ligand>
        <name>NADPH</name>
        <dbReference type="ChEBI" id="CHEBI:57783"/>
    </ligand>
</feature>
<keyword evidence="8 13" id="KW-0464">Manganese</keyword>
<dbReference type="NCBIfam" id="TIGR00243">
    <property type="entry name" value="Dxr"/>
    <property type="match status" value="1"/>
</dbReference>
<dbReference type="FunFam" id="3.40.50.720:FF:000045">
    <property type="entry name" value="1-deoxy-D-xylulose 5-phosphate reductoisomerase"/>
    <property type="match status" value="1"/>
</dbReference>
<gene>
    <name evidence="13" type="primary">dxr</name>
    <name evidence="17" type="ORF">C8D97_101165</name>
</gene>
<feature type="binding site" evidence="13">
    <location>
        <position position="150"/>
    </location>
    <ligand>
        <name>Mn(2+)</name>
        <dbReference type="ChEBI" id="CHEBI:29035"/>
    </ligand>
</feature>
<comment type="caution">
    <text evidence="17">The sequence shown here is derived from an EMBL/GenBank/DDBJ whole genome shotgun (WGS) entry which is preliminary data.</text>
</comment>
<dbReference type="InterPro" id="IPR036169">
    <property type="entry name" value="DXPR_C_sf"/>
</dbReference>
<comment type="function">
    <text evidence="11 13">Catalyzes the NADPH-dependent rearrangement and reduction of 1-deoxy-D-xylulose-5-phosphate (DXP) to 2-C-methyl-D-erythritol 4-phosphate (MEP).</text>
</comment>
<feature type="binding site" evidence="13">
    <location>
        <position position="151"/>
    </location>
    <ligand>
        <name>1-deoxy-D-xylulose 5-phosphate</name>
        <dbReference type="ChEBI" id="CHEBI:57792"/>
    </ligand>
</feature>
<dbReference type="InterPro" id="IPR013512">
    <property type="entry name" value="DXP_reductoisomerase_N"/>
</dbReference>
<comment type="pathway">
    <text evidence="2 13">Isoprenoid biosynthesis; isopentenyl diphosphate biosynthesis via DXP pathway; isopentenyl diphosphate from 1-deoxy-D-xylulose 5-phosphate: step 1/6.</text>
</comment>
<feature type="binding site" evidence="13">
    <location>
        <position position="227"/>
    </location>
    <ligand>
        <name>Mn(2+)</name>
        <dbReference type="ChEBI" id="CHEBI:29035"/>
    </ligand>
</feature>
<dbReference type="EMBL" id="QGGU01000001">
    <property type="protein sequence ID" value="PWK54317.1"/>
    <property type="molecule type" value="Genomic_DNA"/>
</dbReference>
<evidence type="ECO:0000256" key="10">
    <source>
        <dbReference type="ARBA" id="ARBA00048543"/>
    </source>
</evidence>
<feature type="binding site" evidence="13">
    <location>
        <position position="224"/>
    </location>
    <ligand>
        <name>1-deoxy-D-xylulose 5-phosphate</name>
        <dbReference type="ChEBI" id="CHEBI:57792"/>
    </ligand>
</feature>
<feature type="binding site" evidence="13">
    <location>
        <position position="38"/>
    </location>
    <ligand>
        <name>NADPH</name>
        <dbReference type="ChEBI" id="CHEBI:57783"/>
    </ligand>
</feature>
<feature type="binding site" evidence="13">
    <location>
        <position position="124"/>
    </location>
    <ligand>
        <name>NADPH</name>
        <dbReference type="ChEBI" id="CHEBI:57783"/>
    </ligand>
</feature>
<evidence type="ECO:0000256" key="12">
    <source>
        <dbReference type="ARBA" id="ARBA00071224"/>
    </source>
</evidence>
<dbReference type="SUPFAM" id="SSF51735">
    <property type="entry name" value="NAD(P)-binding Rossmann-fold domains"/>
    <property type="match status" value="1"/>
</dbReference>
<keyword evidence="13" id="KW-0460">Magnesium</keyword>
<dbReference type="InterPro" id="IPR003821">
    <property type="entry name" value="DXP_reductoisomerase"/>
</dbReference>